<dbReference type="AlphaFoldDB" id="A0AAD1Y4L5"/>
<evidence type="ECO:0000313" key="2">
    <source>
        <dbReference type="Proteomes" id="UP001295684"/>
    </source>
</evidence>
<organism evidence="1 2">
    <name type="scientific">Euplotes crassus</name>
    <dbReference type="NCBI Taxonomy" id="5936"/>
    <lineage>
        <taxon>Eukaryota</taxon>
        <taxon>Sar</taxon>
        <taxon>Alveolata</taxon>
        <taxon>Ciliophora</taxon>
        <taxon>Intramacronucleata</taxon>
        <taxon>Spirotrichea</taxon>
        <taxon>Hypotrichia</taxon>
        <taxon>Euplotida</taxon>
        <taxon>Euplotidae</taxon>
        <taxon>Moneuplotes</taxon>
    </lineage>
</organism>
<proteinExistence type="predicted"/>
<comment type="caution">
    <text evidence="1">The sequence shown here is derived from an EMBL/GenBank/DDBJ whole genome shotgun (WGS) entry which is preliminary data.</text>
</comment>
<protein>
    <submittedName>
        <fullName evidence="1">Uncharacterized protein</fullName>
    </submittedName>
</protein>
<sequence length="118" mass="13815">MLWSNPVFIVGGKEVPVEAEQRFLRLELNVQLELDLRVLIETCRRDRSALRGFINSLNNLLRWGCTNEIYNQWLECTTRAKLCTTEMMPNSHKEEVCITKAWAMSHEALLFSSFKKPR</sequence>
<dbReference type="Proteomes" id="UP001295684">
    <property type="component" value="Unassembled WGS sequence"/>
</dbReference>
<accession>A0AAD1Y4L5</accession>
<reference evidence="1" key="1">
    <citation type="submission" date="2023-07" db="EMBL/GenBank/DDBJ databases">
        <authorList>
            <consortium name="AG Swart"/>
            <person name="Singh M."/>
            <person name="Singh A."/>
            <person name="Seah K."/>
            <person name="Emmerich C."/>
        </authorList>
    </citation>
    <scope>NUCLEOTIDE SEQUENCE</scope>
    <source>
        <strain evidence="1">DP1</strain>
    </source>
</reference>
<gene>
    <name evidence="1" type="ORF">ECRASSUSDP1_LOCUS26635</name>
</gene>
<name>A0AAD1Y4L5_EUPCR</name>
<keyword evidence="2" id="KW-1185">Reference proteome</keyword>
<dbReference type="EMBL" id="CAMPGE010027467">
    <property type="protein sequence ID" value="CAI2385093.1"/>
    <property type="molecule type" value="Genomic_DNA"/>
</dbReference>
<evidence type="ECO:0000313" key="1">
    <source>
        <dbReference type="EMBL" id="CAI2385093.1"/>
    </source>
</evidence>